<dbReference type="Proteomes" id="UP001056649">
    <property type="component" value="Chromosome"/>
</dbReference>
<dbReference type="InterPro" id="IPR011990">
    <property type="entry name" value="TPR-like_helical_dom_sf"/>
</dbReference>
<proteinExistence type="predicted"/>
<evidence type="ECO:0000313" key="2">
    <source>
        <dbReference type="Proteomes" id="UP001056649"/>
    </source>
</evidence>
<dbReference type="Pfam" id="PF13174">
    <property type="entry name" value="TPR_6"/>
    <property type="match status" value="2"/>
</dbReference>
<sequence>MRAVALILLPLLLQGCVSWLQREPGPPTLASLQARPRTVQAEPVVAPPAGQVMAGYQVLLQQPAPPELTWEATRRLADLQLEQGEERLGDASAGDASAQDFASAIALYRRLLEQDGAFAGRDRLLYQLARAEALAGRPARSQQALDQLVREHPNSPYLQEAQFRRGEWLFAQADYAGAEHAYAAAVAAGEASPFHQRSLFKLGWALFKQQHFEAALDAFTRLLDRRADALERLDSDALARGERELLQDTLRVVSLSFIQLGGAAGIDRYFLQNGGRGWLHRVYRSLGDLYLKQQRILDAAGAYLAFVRQHPSHPQAPGLQLLAIDNFTKHGFPSQALAAKQELAERYRLNGPAWRELDPSSRAELTPHLRRHLRDLAAHYHALVQQKGKASKAQRDAWFEQAVAWYRHYLVRFPGEAESGAVNFLLAELLFERGAFNQAVVAYQRSAYDYPPHKDAAEAGYAALLAFEKQTPRLPEAQRPEWQRQAAESGLRFADRFGNDPRAAKVLSRSAQQLFELGDYARARTLARRSLKSGSSLEQKAQRVSWMVAAHAAFELADYVEAEVGYSQLLQLPGSEKNSQGMIREKLAAAIYQQGRAQREKGATAAAARHFLRVGQVVPGATIRATAEYDAAASLIAASRWAEAAEVLEAFRRRYPKHESIADVQRKLALVYLQDKQPLQAAAAFERVAATPQAIDVQRQAAWQAAELYQQAGSGKQAVTAFKRYVKRFPEPQEPAMEARQRLVELYQQQDQSAKRDYWLRQLVVTQRKAGQASSERSRYLAAHAALRLAEPEFSAFERIPLKRPLARSLKQKKAQMQRAIQAFELAAGFAQAGVTTQATFRLAEIYRLFGESLLHSERPAGLSAVELEQYELLLEEQAFPFEERAIEAHQVNARRAAQGSYDAWVRQSFERLAALSPARYAKQEQGERVFDALR</sequence>
<dbReference type="AlphaFoldDB" id="A0A9J7A0K1"/>
<accession>A0A9J7A0K1</accession>
<dbReference type="RefSeq" id="WP_251859262.1">
    <property type="nucleotide sequence ID" value="NZ_CP090569.1"/>
</dbReference>
<dbReference type="SUPFAM" id="SSF48452">
    <property type="entry name" value="TPR-like"/>
    <property type="match status" value="4"/>
</dbReference>
<keyword evidence="2" id="KW-1185">Reference proteome</keyword>
<name>A0A9J7A0K1_9GAMM</name>
<protein>
    <submittedName>
        <fullName evidence="1">Tetratricopeptide repeat protein</fullName>
    </submittedName>
</protein>
<gene>
    <name evidence="1" type="ORF">L0Y14_04380</name>
</gene>
<dbReference type="SMART" id="SM00028">
    <property type="entry name" value="TPR"/>
    <property type="match status" value="7"/>
</dbReference>
<organism evidence="1 2">
    <name type="scientific">Candidatus Endoriftia persephonae</name>
    <dbReference type="NCBI Taxonomy" id="393765"/>
    <lineage>
        <taxon>Bacteria</taxon>
        <taxon>Pseudomonadati</taxon>
        <taxon>Pseudomonadota</taxon>
        <taxon>Gammaproteobacteria</taxon>
        <taxon>Chromatiales</taxon>
        <taxon>Sedimenticolaceae</taxon>
        <taxon>Candidatus Endoriftia</taxon>
    </lineage>
</organism>
<reference evidence="1" key="1">
    <citation type="journal article" date="2022" name="Mol. Ecol. Resour.">
        <title>The complete and closed genome of the facultative generalist Candidatus Endoriftia persephone from deep-sea hydrothermal vents.</title>
        <authorList>
            <person name="de Oliveira A.L."/>
            <person name="Srivastava A."/>
            <person name="Espada-Hinojosa S."/>
            <person name="Bright M."/>
        </authorList>
    </citation>
    <scope>NUCLEOTIDE SEQUENCE</scope>
    <source>
        <strain evidence="1">Tica-EPR-9o50.N</strain>
    </source>
</reference>
<dbReference type="Gene3D" id="1.25.40.10">
    <property type="entry name" value="Tetratricopeptide repeat domain"/>
    <property type="match status" value="6"/>
</dbReference>
<dbReference type="PROSITE" id="PS51257">
    <property type="entry name" value="PROKAR_LIPOPROTEIN"/>
    <property type="match status" value="1"/>
</dbReference>
<dbReference type="InterPro" id="IPR019734">
    <property type="entry name" value="TPR_rpt"/>
</dbReference>
<dbReference type="Pfam" id="PF13432">
    <property type="entry name" value="TPR_16"/>
    <property type="match status" value="2"/>
</dbReference>
<dbReference type="EMBL" id="CP090569">
    <property type="protein sequence ID" value="USF88479.1"/>
    <property type="molecule type" value="Genomic_DNA"/>
</dbReference>
<evidence type="ECO:0000313" key="1">
    <source>
        <dbReference type="EMBL" id="USF88479.1"/>
    </source>
</evidence>
<dbReference type="KEGG" id="eps:L0Y14_04380"/>